<dbReference type="PANTHER" id="PTHR14948">
    <property type="entry name" value="NG5"/>
    <property type="match status" value="1"/>
</dbReference>
<dbReference type="InterPro" id="IPR007593">
    <property type="entry name" value="CD225/Dispanin_fam"/>
</dbReference>
<keyword evidence="3 6" id="KW-0812">Transmembrane</keyword>
<dbReference type="InterPro" id="IPR051423">
    <property type="entry name" value="CD225/Dispanin"/>
</dbReference>
<evidence type="ECO:0000256" key="5">
    <source>
        <dbReference type="ARBA" id="ARBA00023136"/>
    </source>
</evidence>
<evidence type="ECO:0000256" key="1">
    <source>
        <dbReference type="ARBA" id="ARBA00004370"/>
    </source>
</evidence>
<name>A0A8C2FBM9_CYPCA</name>
<proteinExistence type="inferred from homology"/>
<evidence type="ECO:0000313" key="7">
    <source>
        <dbReference type="Ensembl" id="ENSCCRP00020053712.1"/>
    </source>
</evidence>
<dbReference type="GO" id="GO:0016020">
    <property type="term" value="C:membrane"/>
    <property type="evidence" value="ECO:0007669"/>
    <property type="project" value="UniProtKB-SubCell"/>
</dbReference>
<reference evidence="7" key="1">
    <citation type="submission" date="2025-08" db="UniProtKB">
        <authorList>
            <consortium name="Ensembl"/>
        </authorList>
    </citation>
    <scope>IDENTIFICATION</scope>
</reference>
<sequence length="75" mass="8393">MESRRPPHDYLPIAVLTTVCCFWPTGIIAIIKAVQVIEPRPSSDALMPAGLRYESAHGDHFCFMLAVHTLRTTKN</sequence>
<keyword evidence="5 6" id="KW-0472">Membrane</keyword>
<dbReference type="Ensembl" id="ENSCCRT00020058733.1">
    <property type="protein sequence ID" value="ENSCCRP00020053712.1"/>
    <property type="gene ID" value="ENSCCRG00020024269.1"/>
</dbReference>
<comment type="similarity">
    <text evidence="2">Belongs to the CD225/Dispanin family.</text>
</comment>
<dbReference type="Pfam" id="PF04505">
    <property type="entry name" value="CD225"/>
    <property type="match status" value="1"/>
</dbReference>
<dbReference type="PANTHER" id="PTHR14948:SF21">
    <property type="entry name" value="PROLINE-RICH TRANSMEMBRANE PROTEIN 1"/>
    <property type="match status" value="1"/>
</dbReference>
<evidence type="ECO:0000256" key="6">
    <source>
        <dbReference type="SAM" id="Phobius"/>
    </source>
</evidence>
<evidence type="ECO:0000256" key="2">
    <source>
        <dbReference type="ARBA" id="ARBA00006843"/>
    </source>
</evidence>
<feature type="transmembrane region" description="Helical" evidence="6">
    <location>
        <begin position="12"/>
        <end position="31"/>
    </location>
</feature>
<evidence type="ECO:0000313" key="8">
    <source>
        <dbReference type="Proteomes" id="UP000694701"/>
    </source>
</evidence>
<dbReference type="AlphaFoldDB" id="A0A8C2FBM9"/>
<evidence type="ECO:0000256" key="3">
    <source>
        <dbReference type="ARBA" id="ARBA00022692"/>
    </source>
</evidence>
<keyword evidence="4 6" id="KW-1133">Transmembrane helix</keyword>
<protein>
    <submittedName>
        <fullName evidence="7">Uncharacterized protein</fullName>
    </submittedName>
</protein>
<dbReference type="Proteomes" id="UP000694701">
    <property type="component" value="Unplaced"/>
</dbReference>
<evidence type="ECO:0000256" key="4">
    <source>
        <dbReference type="ARBA" id="ARBA00022989"/>
    </source>
</evidence>
<organism evidence="7 8">
    <name type="scientific">Cyprinus carpio</name>
    <name type="common">Common carp</name>
    <dbReference type="NCBI Taxonomy" id="7962"/>
    <lineage>
        <taxon>Eukaryota</taxon>
        <taxon>Metazoa</taxon>
        <taxon>Chordata</taxon>
        <taxon>Craniata</taxon>
        <taxon>Vertebrata</taxon>
        <taxon>Euteleostomi</taxon>
        <taxon>Actinopterygii</taxon>
        <taxon>Neopterygii</taxon>
        <taxon>Teleostei</taxon>
        <taxon>Ostariophysi</taxon>
        <taxon>Cypriniformes</taxon>
        <taxon>Cyprinidae</taxon>
        <taxon>Cyprininae</taxon>
        <taxon>Cyprinus</taxon>
    </lineage>
</organism>
<comment type="subcellular location">
    <subcellularLocation>
        <location evidence="1">Membrane</location>
    </subcellularLocation>
</comment>
<accession>A0A8C2FBM9</accession>